<proteinExistence type="predicted"/>
<evidence type="ECO:0000313" key="1">
    <source>
        <dbReference type="EMBL" id="GFH27129.1"/>
    </source>
</evidence>
<sequence length="121" mass="12413">MLGPQAAAEQLLPPVLALLPHRLPDLGPALVPVLAPLLALLPAEAHLDLVCLLPALVTGSSLQGSGQQVEGTTGTAAGATHGTKCGAWRVRLALAQQLHPLLLNLRVPGLRNLSLLGAARE</sequence>
<comment type="caution">
    <text evidence="1">The sequence shown here is derived from an EMBL/GenBank/DDBJ whole genome shotgun (WGS) entry which is preliminary data.</text>
</comment>
<gene>
    <name evidence="1" type="ORF">HaLaN_25398</name>
</gene>
<reference evidence="1 2" key="1">
    <citation type="submission" date="2020-02" db="EMBL/GenBank/DDBJ databases">
        <title>Draft genome sequence of Haematococcus lacustris strain NIES-144.</title>
        <authorList>
            <person name="Morimoto D."/>
            <person name="Nakagawa S."/>
            <person name="Yoshida T."/>
            <person name="Sawayama S."/>
        </authorList>
    </citation>
    <scope>NUCLEOTIDE SEQUENCE [LARGE SCALE GENOMIC DNA]</scope>
    <source>
        <strain evidence="1 2">NIES-144</strain>
    </source>
</reference>
<dbReference type="Proteomes" id="UP000485058">
    <property type="component" value="Unassembled WGS sequence"/>
</dbReference>
<evidence type="ECO:0000313" key="2">
    <source>
        <dbReference type="Proteomes" id="UP000485058"/>
    </source>
</evidence>
<protein>
    <submittedName>
        <fullName evidence="1">Uncharacterized protein</fullName>
    </submittedName>
</protein>
<accession>A0A6A0A2J1</accession>
<dbReference type="AlphaFoldDB" id="A0A6A0A2J1"/>
<name>A0A6A0A2J1_HAELA</name>
<organism evidence="1 2">
    <name type="scientific">Haematococcus lacustris</name>
    <name type="common">Green alga</name>
    <name type="synonym">Haematococcus pluvialis</name>
    <dbReference type="NCBI Taxonomy" id="44745"/>
    <lineage>
        <taxon>Eukaryota</taxon>
        <taxon>Viridiplantae</taxon>
        <taxon>Chlorophyta</taxon>
        <taxon>core chlorophytes</taxon>
        <taxon>Chlorophyceae</taxon>
        <taxon>CS clade</taxon>
        <taxon>Chlamydomonadales</taxon>
        <taxon>Haematococcaceae</taxon>
        <taxon>Haematococcus</taxon>
    </lineage>
</organism>
<keyword evidence="2" id="KW-1185">Reference proteome</keyword>
<dbReference type="EMBL" id="BLLF01003359">
    <property type="protein sequence ID" value="GFH27129.1"/>
    <property type="molecule type" value="Genomic_DNA"/>
</dbReference>
<feature type="non-terminal residue" evidence="1">
    <location>
        <position position="121"/>
    </location>
</feature>